<keyword evidence="2" id="KW-1185">Reference proteome</keyword>
<gene>
    <name evidence="1" type="ORF">AV530_013093</name>
</gene>
<dbReference type="EMBL" id="LSYS01008398">
    <property type="protein sequence ID" value="OPJ69058.1"/>
    <property type="molecule type" value="Genomic_DNA"/>
</dbReference>
<dbReference type="PANTHER" id="PTHR36289:SF1">
    <property type="entry name" value="CHROMOSOME 12 OPEN READING FRAME 60"/>
    <property type="match status" value="1"/>
</dbReference>
<dbReference type="PANTHER" id="PTHR36289">
    <property type="entry name" value="CHROMOSOME 12 OPEN READING FRAME 60"/>
    <property type="match status" value="1"/>
</dbReference>
<dbReference type="OrthoDB" id="6112619at2759"/>
<comment type="caution">
    <text evidence="1">The sequence shown here is derived from an EMBL/GenBank/DDBJ whole genome shotgun (WGS) entry which is preliminary data.</text>
</comment>
<reference evidence="1 2" key="1">
    <citation type="submission" date="2016-02" db="EMBL/GenBank/DDBJ databases">
        <title>Band-tailed pigeon sequencing and assembly.</title>
        <authorList>
            <person name="Soares A.E."/>
            <person name="Novak B.J."/>
            <person name="Rice E.S."/>
            <person name="O'Connell B."/>
            <person name="Chang D."/>
            <person name="Weber S."/>
            <person name="Shapiro B."/>
        </authorList>
    </citation>
    <scope>NUCLEOTIDE SEQUENCE [LARGE SCALE GENOMIC DNA]</scope>
    <source>
        <strain evidence="1">BTP2013</strain>
        <tissue evidence="1">Blood</tissue>
    </source>
</reference>
<dbReference type="Proteomes" id="UP000190648">
    <property type="component" value="Unassembled WGS sequence"/>
</dbReference>
<sequence length="263" mass="29099">MLARLGFQSDKERLAAACQNLYDLVHIYVSSTNTILQLLNTHLGTSFPTLAVKENFSIKENLQLLVNALKDMQASMETKDKDVEESISHRLYAKIAGHITSLQDTVTAVKELYESYKGVVNSIKCVLVAVMLKHDRVPDTVESAIGQLSSPALSLRVSELLMDYADIMKMLQQNETPGTTDGSSSSSGTSQQLKLRSLPSSSTLAFLQAILQGHRSIKKSLRITAECLEEAFRVLKPPCDIFQAFVKTLQACMLEITDKKQET</sequence>
<proteinExistence type="predicted"/>
<dbReference type="InterPro" id="IPR027895">
    <property type="entry name" value="DUF4533"/>
</dbReference>
<accession>A0A1V4JA13</accession>
<evidence type="ECO:0000313" key="2">
    <source>
        <dbReference type="Proteomes" id="UP000190648"/>
    </source>
</evidence>
<organism evidence="1 2">
    <name type="scientific">Patagioenas fasciata monilis</name>
    <dbReference type="NCBI Taxonomy" id="372326"/>
    <lineage>
        <taxon>Eukaryota</taxon>
        <taxon>Metazoa</taxon>
        <taxon>Chordata</taxon>
        <taxon>Craniata</taxon>
        <taxon>Vertebrata</taxon>
        <taxon>Euteleostomi</taxon>
        <taxon>Archelosauria</taxon>
        <taxon>Archosauria</taxon>
        <taxon>Dinosauria</taxon>
        <taxon>Saurischia</taxon>
        <taxon>Theropoda</taxon>
        <taxon>Coelurosauria</taxon>
        <taxon>Aves</taxon>
        <taxon>Neognathae</taxon>
        <taxon>Neoaves</taxon>
        <taxon>Columbimorphae</taxon>
        <taxon>Columbiformes</taxon>
        <taxon>Columbidae</taxon>
        <taxon>Patagioenas</taxon>
    </lineage>
</organism>
<name>A0A1V4JA13_PATFA</name>
<evidence type="ECO:0000313" key="1">
    <source>
        <dbReference type="EMBL" id="OPJ69058.1"/>
    </source>
</evidence>
<dbReference type="Pfam" id="PF15047">
    <property type="entry name" value="DUF4533"/>
    <property type="match status" value="1"/>
</dbReference>
<dbReference type="AlphaFoldDB" id="A0A1V4JA13"/>
<protein>
    <submittedName>
        <fullName evidence="1">Uncharacterized protein</fullName>
    </submittedName>
</protein>